<dbReference type="Proteomes" id="UP000030826">
    <property type="component" value="Unassembled WGS sequence"/>
</dbReference>
<evidence type="ECO:0000256" key="2">
    <source>
        <dbReference type="PROSITE-ProRule" id="PRU00703"/>
    </source>
</evidence>
<dbReference type="PANTHER" id="PTHR43080">
    <property type="entry name" value="CBS DOMAIN-CONTAINING PROTEIN CBSX3, MITOCHONDRIAL"/>
    <property type="match status" value="1"/>
</dbReference>
<dbReference type="InterPro" id="IPR044725">
    <property type="entry name" value="CBSX3_CBS_dom"/>
</dbReference>
<dbReference type="STRING" id="370622.LA66_11375"/>
<dbReference type="SMART" id="SM00116">
    <property type="entry name" value="CBS"/>
    <property type="match status" value="2"/>
</dbReference>
<dbReference type="Pfam" id="PF00571">
    <property type="entry name" value="CBS"/>
    <property type="match status" value="2"/>
</dbReference>
<evidence type="ECO:0000256" key="1">
    <source>
        <dbReference type="ARBA" id="ARBA00023122"/>
    </source>
</evidence>
<name>A0A0B1Q5F4_9HYPH</name>
<keyword evidence="1 2" id="KW-0129">CBS domain</keyword>
<dbReference type="OrthoDB" id="9807125at2"/>
<feature type="domain" description="CBS" evidence="3">
    <location>
        <begin position="8"/>
        <end position="66"/>
    </location>
</feature>
<dbReference type="RefSeq" id="WP_039193140.1">
    <property type="nucleotide sequence ID" value="NZ_JRFJ01000003.1"/>
</dbReference>
<accession>A0A0B1Q5F4</accession>
<sequence>MTVRQILESKGRAVETISPDVAVSDAVAILSERRIGALVALSEGGRVAGILSERDVVRIIGRDGPEALTRKVADVMTTKVVTAREEMTVDEVMDLMTRGRFRHLPVCEDGVLVGVISIGDVVKRRIEDAEREAEDMRAYIHTAAG</sequence>
<feature type="domain" description="CBS" evidence="3">
    <location>
        <begin position="76"/>
        <end position="131"/>
    </location>
</feature>
<dbReference type="AlphaFoldDB" id="A0A0B1Q5F4"/>
<dbReference type="InterPro" id="IPR051257">
    <property type="entry name" value="Diverse_CBS-Domain"/>
</dbReference>
<gene>
    <name evidence="4" type="ORF">LA66_11375</name>
</gene>
<dbReference type="PROSITE" id="PS51371">
    <property type="entry name" value="CBS"/>
    <property type="match status" value="2"/>
</dbReference>
<dbReference type="PANTHER" id="PTHR43080:SF2">
    <property type="entry name" value="CBS DOMAIN-CONTAINING PROTEIN"/>
    <property type="match status" value="1"/>
</dbReference>
<dbReference type="SUPFAM" id="SSF54631">
    <property type="entry name" value="CBS-domain pair"/>
    <property type="match status" value="1"/>
</dbReference>
<evidence type="ECO:0000313" key="5">
    <source>
        <dbReference type="Proteomes" id="UP000030826"/>
    </source>
</evidence>
<dbReference type="InterPro" id="IPR000644">
    <property type="entry name" value="CBS_dom"/>
</dbReference>
<reference evidence="4 5" key="1">
    <citation type="submission" date="2014-09" db="EMBL/GenBank/DDBJ databases">
        <title>Isolation and characterization of Aurantimonas altamirensis ON-56566 from clinical sample following a dog bite.</title>
        <authorList>
            <person name="Eshaghi A."/>
            <person name="Li A."/>
            <person name="Shahinas D."/>
            <person name="Bahn P."/>
            <person name="Kus J.V."/>
            <person name="Patel S.N."/>
        </authorList>
    </citation>
    <scope>NUCLEOTIDE SEQUENCE [LARGE SCALE GENOMIC DNA]</scope>
    <source>
        <strain evidence="4 5">ON-56566</strain>
    </source>
</reference>
<evidence type="ECO:0000259" key="3">
    <source>
        <dbReference type="PROSITE" id="PS51371"/>
    </source>
</evidence>
<dbReference type="EMBL" id="JRFJ01000003">
    <property type="protein sequence ID" value="KHJ54075.1"/>
    <property type="molecule type" value="Genomic_DNA"/>
</dbReference>
<proteinExistence type="predicted"/>
<organism evidence="4 5">
    <name type="scientific">Aureimonas altamirensis</name>
    <dbReference type="NCBI Taxonomy" id="370622"/>
    <lineage>
        <taxon>Bacteria</taxon>
        <taxon>Pseudomonadati</taxon>
        <taxon>Pseudomonadota</taxon>
        <taxon>Alphaproteobacteria</taxon>
        <taxon>Hyphomicrobiales</taxon>
        <taxon>Aurantimonadaceae</taxon>
        <taxon>Aureimonas</taxon>
    </lineage>
</organism>
<dbReference type="InterPro" id="IPR046342">
    <property type="entry name" value="CBS_dom_sf"/>
</dbReference>
<evidence type="ECO:0000313" key="4">
    <source>
        <dbReference type="EMBL" id="KHJ54075.1"/>
    </source>
</evidence>
<dbReference type="Gene3D" id="3.10.580.10">
    <property type="entry name" value="CBS-domain"/>
    <property type="match status" value="1"/>
</dbReference>
<dbReference type="CDD" id="cd04623">
    <property type="entry name" value="CBS_pair_bac_euk"/>
    <property type="match status" value="1"/>
</dbReference>
<comment type="caution">
    <text evidence="4">The sequence shown here is derived from an EMBL/GenBank/DDBJ whole genome shotgun (WGS) entry which is preliminary data.</text>
</comment>
<protein>
    <submittedName>
        <fullName evidence="4">Inosine-5-monophosphate dehydrogenase</fullName>
    </submittedName>
</protein>